<dbReference type="PANTHER" id="PTHR19431">
    <property type="entry name" value="60S RIBOSOMAL PROTEIN L4"/>
    <property type="match status" value="1"/>
</dbReference>
<evidence type="ECO:0000256" key="3">
    <source>
        <dbReference type="ARBA" id="ARBA00022884"/>
    </source>
</evidence>
<evidence type="ECO:0000256" key="7">
    <source>
        <dbReference type="NCBIfam" id="TIGR03672"/>
    </source>
</evidence>
<dbReference type="EMBL" id="MIYZ01000034">
    <property type="protein sequence ID" value="OIR21831.1"/>
    <property type="molecule type" value="Genomic_DNA"/>
</dbReference>
<dbReference type="NCBIfam" id="TIGR03672">
    <property type="entry name" value="rpl4p_arch"/>
    <property type="match status" value="1"/>
</dbReference>
<evidence type="ECO:0000313" key="10">
    <source>
        <dbReference type="Proteomes" id="UP000183615"/>
    </source>
</evidence>
<dbReference type="GO" id="GO:0003735">
    <property type="term" value="F:structural constituent of ribosome"/>
    <property type="evidence" value="ECO:0007669"/>
    <property type="project" value="InterPro"/>
</dbReference>
<dbReference type="SUPFAM" id="SSF52166">
    <property type="entry name" value="Ribosomal protein L4"/>
    <property type="match status" value="1"/>
</dbReference>
<comment type="similarity">
    <text evidence="1">Belongs to the universal ribosomal protein uL4 family.</text>
</comment>
<dbReference type="Proteomes" id="UP000183615">
    <property type="component" value="Unassembled WGS sequence"/>
</dbReference>
<dbReference type="GO" id="GO:0005840">
    <property type="term" value="C:ribosome"/>
    <property type="evidence" value="ECO:0007669"/>
    <property type="project" value="UniProtKB-KW"/>
</dbReference>
<protein>
    <recommendedName>
        <fullName evidence="6 7">50S ribosomal protein L4</fullName>
    </recommendedName>
</protein>
<keyword evidence="5" id="KW-0687">Ribonucleoprotein</keyword>
<evidence type="ECO:0000256" key="4">
    <source>
        <dbReference type="ARBA" id="ARBA00022980"/>
    </source>
</evidence>
<evidence type="ECO:0000256" key="8">
    <source>
        <dbReference type="SAM" id="MobiDB-lite"/>
    </source>
</evidence>
<evidence type="ECO:0000256" key="6">
    <source>
        <dbReference type="ARBA" id="ARBA00035462"/>
    </source>
</evidence>
<name>A0A1J5TLJ9_9ARCH</name>
<keyword evidence="2" id="KW-0699">rRNA-binding</keyword>
<evidence type="ECO:0000256" key="5">
    <source>
        <dbReference type="ARBA" id="ARBA00023274"/>
    </source>
</evidence>
<evidence type="ECO:0000313" key="9">
    <source>
        <dbReference type="EMBL" id="OIR21831.1"/>
    </source>
</evidence>
<sequence>MKVPIYSMKGKASKSSATLPAAFEEPVRLDLIRRAVRSARANRRQAYGAARRAGYRHSVSWPGKGRGMARTPRKNGGGGRAAEAPNTIGGRRAHPPKAEKEWDIKINSKERKKAFRSALAATTQESYVSARGHVIPEKVTLPYVVDNKIENISSEHEGESITKRALSLLDGLGLSEDIDRSTDGKGVRPGKGKRRGRKYRTPKSILIVLSKSNGSGNAFRNLSGVDVTTSKDLNTELLAPGGDPGRLVVFSKAAVSELEKRL</sequence>
<proteinExistence type="inferred from homology"/>
<dbReference type="InterPro" id="IPR019970">
    <property type="entry name" value="Ribosomall_uL4-arc"/>
</dbReference>
<dbReference type="InterPro" id="IPR023574">
    <property type="entry name" value="Ribosomal_uL4_dom_sf"/>
</dbReference>
<organism evidence="9 10">
    <name type="scientific">Marine Group III euryarchaeote CG-Epi2</name>
    <dbReference type="NCBI Taxonomy" id="1888996"/>
    <lineage>
        <taxon>Archaea</taxon>
        <taxon>Methanobacteriati</taxon>
        <taxon>Thermoplasmatota</taxon>
        <taxon>Thermoplasmata</taxon>
        <taxon>Candidatus Thermoprofundales</taxon>
    </lineage>
</organism>
<dbReference type="Pfam" id="PF00573">
    <property type="entry name" value="Ribosomal_L4"/>
    <property type="match status" value="1"/>
</dbReference>
<keyword evidence="4 9" id="KW-0689">Ribosomal protein</keyword>
<evidence type="ECO:0000256" key="1">
    <source>
        <dbReference type="ARBA" id="ARBA00010528"/>
    </source>
</evidence>
<dbReference type="GO" id="GO:1990904">
    <property type="term" value="C:ribonucleoprotein complex"/>
    <property type="evidence" value="ECO:0007669"/>
    <property type="project" value="UniProtKB-KW"/>
</dbReference>
<dbReference type="Gene3D" id="3.40.1370.10">
    <property type="match status" value="1"/>
</dbReference>
<dbReference type="GO" id="GO:0006412">
    <property type="term" value="P:translation"/>
    <property type="evidence" value="ECO:0007669"/>
    <property type="project" value="InterPro"/>
</dbReference>
<reference evidence="9 10" key="1">
    <citation type="submission" date="2016-08" db="EMBL/GenBank/DDBJ databases">
        <title>New Insights into Marine Group III Euryarchaeota, from dark to light.</title>
        <authorList>
            <person name="Haro-Moreno J.M."/>
            <person name="Rodriguez-Valera F."/>
            <person name="Lopez-Garcia P."/>
            <person name="Moreira D."/>
            <person name="Martin-Cuadrado A.B."/>
        </authorList>
    </citation>
    <scope>NUCLEOTIDE SEQUENCE [LARGE SCALE GENOMIC DNA]</scope>
    <source>
        <strain evidence="9">CG-Epi2</strain>
    </source>
</reference>
<keyword evidence="3" id="KW-0694">RNA-binding</keyword>
<dbReference type="AlphaFoldDB" id="A0A1J5TLJ9"/>
<comment type="caution">
    <text evidence="9">The sequence shown here is derived from an EMBL/GenBank/DDBJ whole genome shotgun (WGS) entry which is preliminary data.</text>
</comment>
<dbReference type="InterPro" id="IPR045240">
    <property type="entry name" value="Ribosomal_uL4_euk/arch"/>
</dbReference>
<feature type="region of interest" description="Disordered" evidence="8">
    <location>
        <begin position="58"/>
        <end position="99"/>
    </location>
</feature>
<accession>A0A1J5TLJ9</accession>
<gene>
    <name evidence="9" type="ORF">BET99_01665</name>
</gene>
<evidence type="ECO:0000256" key="2">
    <source>
        <dbReference type="ARBA" id="ARBA00022730"/>
    </source>
</evidence>
<dbReference type="GO" id="GO:0019843">
    <property type="term" value="F:rRNA binding"/>
    <property type="evidence" value="ECO:0007669"/>
    <property type="project" value="UniProtKB-KW"/>
</dbReference>
<dbReference type="InterPro" id="IPR002136">
    <property type="entry name" value="Ribosomal_uL4"/>
</dbReference>